<evidence type="ECO:0000313" key="5">
    <source>
        <dbReference type="EMBL" id="TQM14943.1"/>
    </source>
</evidence>
<proteinExistence type="predicted"/>
<dbReference type="EMBL" id="VFPA01000001">
    <property type="protein sequence ID" value="TQM14943.1"/>
    <property type="molecule type" value="Genomic_DNA"/>
</dbReference>
<keyword evidence="6" id="KW-1185">Reference proteome</keyword>
<evidence type="ECO:0000256" key="1">
    <source>
        <dbReference type="ARBA" id="ARBA00004167"/>
    </source>
</evidence>
<sequence>MMGRVTPPLPRWVAVAVALAVAAVPALLTGACSRVVPGDARPATLPATAAIAAAPPAGSASAVAMATTAALQEFWRQEFPAAFGREWPDITTFAAVATDDPRATPPPCINRAADLADQAFYCPAADAVAWDADGLMPLLHDRFGPAGVVVVLAHEVGHAVQSRLGVDEAQQRNPQRYPTILLEAMADCYAGVAIAHLLDEPVAGLPMGPAERDEAMRALVGFRDPIGVAPGDRSAHGNAFDRVSAFQDGYRDGAARCADMTVDNRVFTQRRFGSEADLARGGNLPLRELLAFVEDDAGRWFTGLAPGRDAPRLSAGGACPPERLTAQGPAAYCPDDGDVAVDLAALEDVHGDIGDFAAAALVAGRYGVALLDAVGAAPVGRPAGAGATCLAGAYTGRLLDAPDGFRLSPGDLDEAVQVLLLADWVARDAAGASNPAEHGFERIARFRTGLLDGAGSCLPQG</sequence>
<gene>
    <name evidence="5" type="ORF">FB558_1722</name>
</gene>
<comment type="subcellular location">
    <subcellularLocation>
        <location evidence="1">Membrane</location>
        <topology evidence="1">Single-pass membrane protein</topology>
    </subcellularLocation>
</comment>
<keyword evidence="2" id="KW-0812">Transmembrane</keyword>
<organism evidence="5 6">
    <name type="scientific">Pseudonocardia kunmingensis</name>
    <dbReference type="NCBI Taxonomy" id="630975"/>
    <lineage>
        <taxon>Bacteria</taxon>
        <taxon>Bacillati</taxon>
        <taxon>Actinomycetota</taxon>
        <taxon>Actinomycetes</taxon>
        <taxon>Pseudonocardiales</taxon>
        <taxon>Pseudonocardiaceae</taxon>
        <taxon>Pseudonocardia</taxon>
    </lineage>
</organism>
<evidence type="ECO:0000256" key="4">
    <source>
        <dbReference type="ARBA" id="ARBA00023136"/>
    </source>
</evidence>
<keyword evidence="3" id="KW-1133">Transmembrane helix</keyword>
<keyword evidence="4" id="KW-0472">Membrane</keyword>
<dbReference type="PANTHER" id="PTHR30168">
    <property type="entry name" value="PUTATIVE MEMBRANE PROTEIN YPFJ"/>
    <property type="match status" value="1"/>
</dbReference>
<keyword evidence="5" id="KW-0378">Hydrolase</keyword>
<name>A0A543E027_9PSEU</name>
<keyword evidence="5" id="KW-0482">Metalloprotease</keyword>
<protein>
    <submittedName>
        <fullName evidence="5">Putative metalloprotease</fullName>
    </submittedName>
</protein>
<comment type="caution">
    <text evidence="5">The sequence shown here is derived from an EMBL/GenBank/DDBJ whole genome shotgun (WGS) entry which is preliminary data.</text>
</comment>
<evidence type="ECO:0000256" key="3">
    <source>
        <dbReference type="ARBA" id="ARBA00022989"/>
    </source>
</evidence>
<reference evidence="5 6" key="1">
    <citation type="submission" date="2019-06" db="EMBL/GenBank/DDBJ databases">
        <title>Sequencing the genomes of 1000 actinobacteria strains.</title>
        <authorList>
            <person name="Klenk H.-P."/>
        </authorList>
    </citation>
    <scope>NUCLEOTIDE SEQUENCE [LARGE SCALE GENOMIC DNA]</scope>
    <source>
        <strain evidence="5 6">DSM 45301</strain>
    </source>
</reference>
<dbReference type="AlphaFoldDB" id="A0A543E027"/>
<dbReference type="Pfam" id="PF04228">
    <property type="entry name" value="Zn_peptidase"/>
    <property type="match status" value="1"/>
</dbReference>
<accession>A0A543E027</accession>
<dbReference type="Proteomes" id="UP000315677">
    <property type="component" value="Unassembled WGS sequence"/>
</dbReference>
<dbReference type="GO" id="GO:0006508">
    <property type="term" value="P:proteolysis"/>
    <property type="evidence" value="ECO:0007669"/>
    <property type="project" value="UniProtKB-KW"/>
</dbReference>
<evidence type="ECO:0000313" key="6">
    <source>
        <dbReference type="Proteomes" id="UP000315677"/>
    </source>
</evidence>
<dbReference type="PANTHER" id="PTHR30168:SF0">
    <property type="entry name" value="INNER MEMBRANE PROTEIN"/>
    <property type="match status" value="1"/>
</dbReference>
<dbReference type="GO" id="GO:0008237">
    <property type="term" value="F:metallopeptidase activity"/>
    <property type="evidence" value="ECO:0007669"/>
    <property type="project" value="UniProtKB-KW"/>
</dbReference>
<dbReference type="GO" id="GO:0016020">
    <property type="term" value="C:membrane"/>
    <property type="evidence" value="ECO:0007669"/>
    <property type="project" value="UniProtKB-SubCell"/>
</dbReference>
<evidence type="ECO:0000256" key="2">
    <source>
        <dbReference type="ARBA" id="ARBA00022692"/>
    </source>
</evidence>
<keyword evidence="5" id="KW-0645">Protease</keyword>
<dbReference type="PROSITE" id="PS51257">
    <property type="entry name" value="PROKAR_LIPOPROTEIN"/>
    <property type="match status" value="1"/>
</dbReference>
<dbReference type="InterPro" id="IPR007343">
    <property type="entry name" value="Uncharacterised_pept_Zn_put"/>
</dbReference>